<dbReference type="EMBL" id="CAUYUJ010018393">
    <property type="protein sequence ID" value="CAK0883238.1"/>
    <property type="molecule type" value="Genomic_DNA"/>
</dbReference>
<comment type="caution">
    <text evidence="1">The sequence shown here is derived from an EMBL/GenBank/DDBJ whole genome shotgun (WGS) entry which is preliminary data.</text>
</comment>
<keyword evidence="2" id="KW-1185">Reference proteome</keyword>
<protein>
    <submittedName>
        <fullName evidence="1">Uncharacterized protein</fullName>
    </submittedName>
</protein>
<organism evidence="1 2">
    <name type="scientific">Prorocentrum cordatum</name>
    <dbReference type="NCBI Taxonomy" id="2364126"/>
    <lineage>
        <taxon>Eukaryota</taxon>
        <taxon>Sar</taxon>
        <taxon>Alveolata</taxon>
        <taxon>Dinophyceae</taxon>
        <taxon>Prorocentrales</taxon>
        <taxon>Prorocentraceae</taxon>
        <taxon>Prorocentrum</taxon>
    </lineage>
</organism>
<name>A0ABN9WBX7_9DINO</name>
<sequence>MSDIAARAQLRVQAKMIHAAARRPACIIVAACCLPGPLLCQAQGPVCDGIALLQVEAVVDSRGGQPAVGAAASNGELAGSAQLATVAQLDAVPAAEARAGSGCELGRDLLIASLDQPEMPGEFVEDDGSWAPLPTRRSLFIKTAILDEPQLKRQSLPERHLTTGGRISQILPVVAVMALSFDKMRQAYRRNVNSHAAVNVIEVLAALTLYCVSGPAVILLNKHIMRNEPQVPLPDSSCQLGERFPHDRDPRRCSIWVEDARGQEPPLG</sequence>
<evidence type="ECO:0000313" key="1">
    <source>
        <dbReference type="EMBL" id="CAK0883238.1"/>
    </source>
</evidence>
<reference evidence="1" key="1">
    <citation type="submission" date="2023-10" db="EMBL/GenBank/DDBJ databases">
        <authorList>
            <person name="Chen Y."/>
            <person name="Shah S."/>
            <person name="Dougan E. K."/>
            <person name="Thang M."/>
            <person name="Chan C."/>
        </authorList>
    </citation>
    <scope>NUCLEOTIDE SEQUENCE [LARGE SCALE GENOMIC DNA]</scope>
</reference>
<dbReference type="Proteomes" id="UP001189429">
    <property type="component" value="Unassembled WGS sequence"/>
</dbReference>
<proteinExistence type="predicted"/>
<accession>A0ABN9WBX7</accession>
<evidence type="ECO:0000313" key="2">
    <source>
        <dbReference type="Proteomes" id="UP001189429"/>
    </source>
</evidence>
<gene>
    <name evidence="1" type="ORF">PCOR1329_LOCUS65493</name>
</gene>